<evidence type="ECO:0000259" key="3">
    <source>
        <dbReference type="Pfam" id="PF22679"/>
    </source>
</evidence>
<name>A0A077HH55_9CORY</name>
<dbReference type="STRING" id="401472.CUREI_02620"/>
<dbReference type="HOGENOM" id="CLU_1118698_0_0_11"/>
<keyword evidence="5" id="KW-1185">Reference proteome</keyword>
<dbReference type="Proteomes" id="UP000028939">
    <property type="component" value="Chromosome"/>
</dbReference>
<feature type="domain" description="Type I restriction enzyme R protein C-terminal" evidence="2">
    <location>
        <begin position="52"/>
        <end position="191"/>
    </location>
</feature>
<dbReference type="GO" id="GO:0009307">
    <property type="term" value="P:DNA restriction-modification system"/>
    <property type="evidence" value="ECO:0007669"/>
    <property type="project" value="UniProtKB-KW"/>
</dbReference>
<evidence type="ECO:0000256" key="1">
    <source>
        <dbReference type="ARBA" id="ARBA00022747"/>
    </source>
</evidence>
<dbReference type="Pfam" id="PF12008">
    <property type="entry name" value="EcoR124_C"/>
    <property type="match status" value="1"/>
</dbReference>
<sequence>MHGLIQAFSRTNRILNSVRTYGNIVAFRDLDENTNEELELFGSADNAAQVAILAPFKDFYREYELKVEDLKQFYPAGEWIASEKAQVGFVKLYGEILKLENIFTSFDEFQDKKLITEREFQDYKSMYLDLHDDFKSKRDAERVVDDSGEDEPGDDQLVLEIELVKQVEINVDYIVMLMGDYRVKRDKATRQARMKPARLLVATLMYRHPCVACVTNSTSSWIPGRGLVRPLTQMKASRNLWELGGIRN</sequence>
<dbReference type="InterPro" id="IPR027417">
    <property type="entry name" value="P-loop_NTPase"/>
</dbReference>
<dbReference type="Gene3D" id="1.20.58.2040">
    <property type="match status" value="1"/>
</dbReference>
<dbReference type="PANTHER" id="PTHR30195:SF16">
    <property type="entry name" value="TYPE I RESTRICTION ENZYME ENDONUCLEASE SUBUNIT"/>
    <property type="match status" value="1"/>
</dbReference>
<dbReference type="PANTHER" id="PTHR30195">
    <property type="entry name" value="TYPE I SITE-SPECIFIC DEOXYRIBONUCLEASE PROTEIN SUBUNIT M AND R"/>
    <property type="match status" value="1"/>
</dbReference>
<keyword evidence="1" id="KW-0680">Restriction system</keyword>
<dbReference type="AlphaFoldDB" id="A0A077HH55"/>
<dbReference type="Gene3D" id="3.40.50.300">
    <property type="entry name" value="P-loop containing nucleotide triphosphate hydrolases"/>
    <property type="match status" value="1"/>
</dbReference>
<evidence type="ECO:0000313" key="5">
    <source>
        <dbReference type="Proteomes" id="UP000028939"/>
    </source>
</evidence>
<gene>
    <name evidence="4" type="ORF">CUREI_02620</name>
</gene>
<dbReference type="EMBL" id="CP009215">
    <property type="protein sequence ID" value="AIL96343.1"/>
    <property type="molecule type" value="Genomic_DNA"/>
</dbReference>
<protein>
    <submittedName>
        <fullName evidence="4">Uncharacterized protein</fullName>
    </submittedName>
</protein>
<dbReference type="Pfam" id="PF22679">
    <property type="entry name" value="T1R_D3-like"/>
    <property type="match status" value="1"/>
</dbReference>
<evidence type="ECO:0000259" key="2">
    <source>
        <dbReference type="Pfam" id="PF12008"/>
    </source>
</evidence>
<organism evidence="4 5">
    <name type="scientific">Corynebacterium ureicelerivorans</name>
    <dbReference type="NCBI Taxonomy" id="401472"/>
    <lineage>
        <taxon>Bacteria</taxon>
        <taxon>Bacillati</taxon>
        <taxon>Actinomycetota</taxon>
        <taxon>Actinomycetes</taxon>
        <taxon>Mycobacteriales</taxon>
        <taxon>Corynebacteriaceae</taxon>
        <taxon>Corynebacterium</taxon>
    </lineage>
</organism>
<dbReference type="InterPro" id="IPR051268">
    <property type="entry name" value="Type-I_R_enzyme_R_subunit"/>
</dbReference>
<reference evidence="4 5" key="1">
    <citation type="submission" date="2014-08" db="EMBL/GenBank/DDBJ databases">
        <title>Complete genome sequence of Corynebacterium ureicelerivorans DSM 45051, a lipophilic and urea-splitting isolate from a blood culture of a septicaemia patient.</title>
        <authorList>
            <person name="Tippelt A."/>
            <person name="Albersmeier A."/>
            <person name="Brinkrolf K."/>
            <person name="Ruckert C."/>
            <person name="Tauch A."/>
        </authorList>
    </citation>
    <scope>NUCLEOTIDE SEQUENCE [LARGE SCALE GENOMIC DNA]</scope>
    <source>
        <strain evidence="4 5">IMMIB RIV-2301</strain>
    </source>
</reference>
<feature type="domain" description="Restriction endonuclease type I HsdR second RecA-like helicase" evidence="3">
    <location>
        <begin position="2"/>
        <end position="29"/>
    </location>
</feature>
<dbReference type="InterPro" id="IPR055180">
    <property type="entry name" value="HsdR_RecA-like_helicase_dom_2"/>
</dbReference>
<dbReference type="KEGG" id="cuv:CUREI_02620"/>
<dbReference type="InterPro" id="IPR022625">
    <property type="entry name" value="TypeI_RM_Rsu_C"/>
</dbReference>
<accession>A0A077HH55</accession>
<proteinExistence type="predicted"/>
<evidence type="ECO:0000313" key="4">
    <source>
        <dbReference type="EMBL" id="AIL96343.1"/>
    </source>
</evidence>